<accession>A0A4R7FH68</accession>
<dbReference type="AlphaFoldDB" id="A0A4R7FH68"/>
<name>A0A4R7FH68_9MICO</name>
<keyword evidence="1" id="KW-0812">Transmembrane</keyword>
<comment type="caution">
    <text evidence="2">The sequence shown here is derived from an EMBL/GenBank/DDBJ whole genome shotgun (WGS) entry which is preliminary data.</text>
</comment>
<dbReference type="RefSeq" id="WP_133767285.1">
    <property type="nucleotide sequence ID" value="NZ_BAAARP010000001.1"/>
</dbReference>
<keyword evidence="1" id="KW-1133">Transmembrane helix</keyword>
<feature type="transmembrane region" description="Helical" evidence="1">
    <location>
        <begin position="37"/>
        <end position="61"/>
    </location>
</feature>
<protein>
    <submittedName>
        <fullName evidence="2">Uncharacterized protein</fullName>
    </submittedName>
</protein>
<sequence>MPTEPPAQSKRERRNAAREHAAALRLAERRRQRRRRLVVWSSAGAAAAVVLAAIVVLAVTLSSTASAGSTAASAGTIGPEGMADETGTVLAANTTGTSGATKDGIACNTGEGAAEHIHTHVAVYVDGRLRPIPVGVGVVTPSVQDAGTPDAFAQATRCYYWLHVHASDGVIHVEAPAKATYTLGQFFAVWGQPLSATNVAGATGRQTVFVDGKRFTGDPATIALGSREDIQIDVGRAVPFRAVDWSASQL</sequence>
<dbReference type="OrthoDB" id="8988083at2"/>
<gene>
    <name evidence="2" type="ORF">CLV52_3193</name>
</gene>
<dbReference type="Proteomes" id="UP000295344">
    <property type="component" value="Unassembled WGS sequence"/>
</dbReference>
<keyword evidence="3" id="KW-1185">Reference proteome</keyword>
<evidence type="ECO:0000313" key="2">
    <source>
        <dbReference type="EMBL" id="TDS76077.1"/>
    </source>
</evidence>
<organism evidence="2 3">
    <name type="scientific">Amnibacterium kyonggiense</name>
    <dbReference type="NCBI Taxonomy" id="595671"/>
    <lineage>
        <taxon>Bacteria</taxon>
        <taxon>Bacillati</taxon>
        <taxon>Actinomycetota</taxon>
        <taxon>Actinomycetes</taxon>
        <taxon>Micrococcales</taxon>
        <taxon>Microbacteriaceae</taxon>
        <taxon>Amnibacterium</taxon>
    </lineage>
</organism>
<evidence type="ECO:0000256" key="1">
    <source>
        <dbReference type="SAM" id="Phobius"/>
    </source>
</evidence>
<evidence type="ECO:0000313" key="3">
    <source>
        <dbReference type="Proteomes" id="UP000295344"/>
    </source>
</evidence>
<keyword evidence="1" id="KW-0472">Membrane</keyword>
<dbReference type="EMBL" id="SOAM01000003">
    <property type="protein sequence ID" value="TDS76077.1"/>
    <property type="molecule type" value="Genomic_DNA"/>
</dbReference>
<proteinExistence type="predicted"/>
<reference evidence="2 3" key="1">
    <citation type="submission" date="2019-03" db="EMBL/GenBank/DDBJ databases">
        <title>Genomic Encyclopedia of Archaeal and Bacterial Type Strains, Phase II (KMG-II): from individual species to whole genera.</title>
        <authorList>
            <person name="Goeker M."/>
        </authorList>
    </citation>
    <scope>NUCLEOTIDE SEQUENCE [LARGE SCALE GENOMIC DNA]</scope>
    <source>
        <strain evidence="2 3">DSM 24782</strain>
    </source>
</reference>